<dbReference type="PATRIC" id="fig|1263870.3.peg.3216"/>
<accession>M5U2A0</accession>
<proteinExistence type="predicted"/>
<dbReference type="EMBL" id="ANOH01000209">
    <property type="protein sequence ID" value="EMI55565.1"/>
    <property type="molecule type" value="Genomic_DNA"/>
</dbReference>
<evidence type="ECO:0000313" key="5">
    <source>
        <dbReference type="EMBL" id="EMI55565.1"/>
    </source>
</evidence>
<dbReference type="PANTHER" id="PTHR33204:SF29">
    <property type="entry name" value="TRANSCRIPTIONAL REGULATOR"/>
    <property type="match status" value="1"/>
</dbReference>
<dbReference type="AlphaFoldDB" id="M5U2A0"/>
<dbReference type="Pfam" id="PF01638">
    <property type="entry name" value="HxlR"/>
    <property type="match status" value="1"/>
</dbReference>
<dbReference type="InterPro" id="IPR036388">
    <property type="entry name" value="WH-like_DNA-bd_sf"/>
</dbReference>
<dbReference type="PROSITE" id="PS51118">
    <property type="entry name" value="HTH_HXLR"/>
    <property type="match status" value="1"/>
</dbReference>
<dbReference type="OrthoDB" id="9791143at2"/>
<dbReference type="InterPro" id="IPR002577">
    <property type="entry name" value="HTH_HxlR"/>
</dbReference>
<dbReference type="InterPro" id="IPR036390">
    <property type="entry name" value="WH_DNA-bd_sf"/>
</dbReference>
<reference evidence="5 6" key="1">
    <citation type="journal article" date="2013" name="Mar. Genomics">
        <title>Expression of sulfatases in Rhodopirellula baltica and the diversity of sulfatases in the genus Rhodopirellula.</title>
        <authorList>
            <person name="Wegner C.E."/>
            <person name="Richter-Heitmann T."/>
            <person name="Klindworth A."/>
            <person name="Klockow C."/>
            <person name="Richter M."/>
            <person name="Achstetter T."/>
            <person name="Glockner F.O."/>
            <person name="Harder J."/>
        </authorList>
    </citation>
    <scope>NUCLEOTIDE SEQUENCE [LARGE SCALE GENOMIC DNA]</scope>
    <source>
        <strain evidence="5 6">SM41</strain>
    </source>
</reference>
<dbReference type="RefSeq" id="WP_008679629.1">
    <property type="nucleotide sequence ID" value="NZ_ANOH01000209.1"/>
</dbReference>
<dbReference type="Proteomes" id="UP000011885">
    <property type="component" value="Unassembled WGS sequence"/>
</dbReference>
<evidence type="ECO:0000256" key="1">
    <source>
        <dbReference type="ARBA" id="ARBA00023015"/>
    </source>
</evidence>
<organism evidence="5 6">
    <name type="scientific">Rhodopirellula sallentina SM41</name>
    <dbReference type="NCBI Taxonomy" id="1263870"/>
    <lineage>
        <taxon>Bacteria</taxon>
        <taxon>Pseudomonadati</taxon>
        <taxon>Planctomycetota</taxon>
        <taxon>Planctomycetia</taxon>
        <taxon>Pirellulales</taxon>
        <taxon>Pirellulaceae</taxon>
        <taxon>Rhodopirellula</taxon>
    </lineage>
</organism>
<keyword evidence="2" id="KW-0238">DNA-binding</keyword>
<feature type="domain" description="HTH hxlR-type" evidence="4">
    <location>
        <begin position="22"/>
        <end position="120"/>
    </location>
</feature>
<dbReference type="Gene3D" id="1.10.10.10">
    <property type="entry name" value="Winged helix-like DNA-binding domain superfamily/Winged helix DNA-binding domain"/>
    <property type="match status" value="1"/>
</dbReference>
<evidence type="ECO:0000259" key="4">
    <source>
        <dbReference type="PROSITE" id="PS51118"/>
    </source>
</evidence>
<evidence type="ECO:0000313" key="6">
    <source>
        <dbReference type="Proteomes" id="UP000011885"/>
    </source>
</evidence>
<keyword evidence="3" id="KW-0804">Transcription</keyword>
<dbReference type="PANTHER" id="PTHR33204">
    <property type="entry name" value="TRANSCRIPTIONAL REGULATOR, MARR FAMILY"/>
    <property type="match status" value="1"/>
</dbReference>
<name>M5U2A0_9BACT</name>
<sequence>MDTNDTDSLKPARHVNYDLPACPVEATLELIGAKWKGIILFYLLDGRVRFSELKRKVGCVTQRMLTKQLRDLEAGGLVNRIVYAEVPPKVEYELTEAGRSLEPILHALKDWGETHAMKLITERIAREESEAAS</sequence>
<protein>
    <submittedName>
        <fullName evidence="5">HxlR family transcriptional regulator</fullName>
    </submittedName>
</protein>
<comment type="caution">
    <text evidence="5">The sequence shown here is derived from an EMBL/GenBank/DDBJ whole genome shotgun (WGS) entry which is preliminary data.</text>
</comment>
<evidence type="ECO:0000256" key="2">
    <source>
        <dbReference type="ARBA" id="ARBA00023125"/>
    </source>
</evidence>
<gene>
    <name evidence="5" type="ORF">RSSM_03025</name>
</gene>
<keyword evidence="6" id="KW-1185">Reference proteome</keyword>
<dbReference type="SUPFAM" id="SSF46785">
    <property type="entry name" value="Winged helix' DNA-binding domain"/>
    <property type="match status" value="1"/>
</dbReference>
<dbReference type="GO" id="GO:0003677">
    <property type="term" value="F:DNA binding"/>
    <property type="evidence" value="ECO:0007669"/>
    <property type="project" value="UniProtKB-KW"/>
</dbReference>
<evidence type="ECO:0000256" key="3">
    <source>
        <dbReference type="ARBA" id="ARBA00023163"/>
    </source>
</evidence>
<keyword evidence="1" id="KW-0805">Transcription regulation</keyword>